<dbReference type="PANTHER" id="PTHR36449:SF1">
    <property type="entry name" value="ACETYLTRANSFERASE"/>
    <property type="match status" value="1"/>
</dbReference>
<dbReference type="OrthoDB" id="9799147at2"/>
<comment type="caution">
    <text evidence="8">The sequence shown here is derived from an EMBL/GenBank/DDBJ whole genome shotgun (WGS) entry which is preliminary data.</text>
</comment>
<feature type="domain" description="N-acetyltransferase" evidence="7">
    <location>
        <begin position="1"/>
        <end position="167"/>
    </location>
</feature>
<accession>A0A317CSR7</accession>
<evidence type="ECO:0000256" key="3">
    <source>
        <dbReference type="ARBA" id="ARBA00022649"/>
    </source>
</evidence>
<dbReference type="CDD" id="cd04301">
    <property type="entry name" value="NAT_SF"/>
    <property type="match status" value="1"/>
</dbReference>
<keyword evidence="5" id="KW-0012">Acyltransferase</keyword>
<keyword evidence="3" id="KW-1277">Toxin-antitoxin system</keyword>
<organism evidence="8 9">
    <name type="scientific">Leucothrix pacifica</name>
    <dbReference type="NCBI Taxonomy" id="1247513"/>
    <lineage>
        <taxon>Bacteria</taxon>
        <taxon>Pseudomonadati</taxon>
        <taxon>Pseudomonadota</taxon>
        <taxon>Gammaproteobacteria</taxon>
        <taxon>Thiotrichales</taxon>
        <taxon>Thiotrichaceae</taxon>
        <taxon>Leucothrix</taxon>
    </lineage>
</organism>
<evidence type="ECO:0000256" key="4">
    <source>
        <dbReference type="ARBA" id="ARBA00022679"/>
    </source>
</evidence>
<dbReference type="RefSeq" id="WP_109835749.1">
    <property type="nucleotide sequence ID" value="NZ_QGKM01000002.1"/>
</dbReference>
<dbReference type="Pfam" id="PF13508">
    <property type="entry name" value="Acetyltransf_7"/>
    <property type="match status" value="1"/>
</dbReference>
<evidence type="ECO:0000313" key="9">
    <source>
        <dbReference type="Proteomes" id="UP000245539"/>
    </source>
</evidence>
<dbReference type="AlphaFoldDB" id="A0A317CSR7"/>
<dbReference type="GO" id="GO:0016747">
    <property type="term" value="F:acyltransferase activity, transferring groups other than amino-acyl groups"/>
    <property type="evidence" value="ECO:0007669"/>
    <property type="project" value="InterPro"/>
</dbReference>
<evidence type="ECO:0000313" key="8">
    <source>
        <dbReference type="EMBL" id="PWR00574.1"/>
    </source>
</evidence>
<name>A0A317CSR7_9GAMM</name>
<evidence type="ECO:0000259" key="7">
    <source>
        <dbReference type="PROSITE" id="PS51186"/>
    </source>
</evidence>
<protein>
    <submittedName>
        <fullName evidence="8">N-acetyltransferase</fullName>
    </submittedName>
</protein>
<dbReference type="Proteomes" id="UP000245539">
    <property type="component" value="Unassembled WGS sequence"/>
</dbReference>
<keyword evidence="9" id="KW-1185">Reference proteome</keyword>
<reference evidence="8 9" key="1">
    <citation type="submission" date="2018-05" db="EMBL/GenBank/DDBJ databases">
        <title>Leucothrix arctica sp. nov., isolated from Arctic seawater.</title>
        <authorList>
            <person name="Choi A."/>
            <person name="Baek K."/>
        </authorList>
    </citation>
    <scope>NUCLEOTIDE SEQUENCE [LARGE SCALE GENOMIC DNA]</scope>
    <source>
        <strain evidence="8 9">JCM 18388</strain>
    </source>
</reference>
<evidence type="ECO:0000256" key="1">
    <source>
        <dbReference type="ARBA" id="ARBA00009342"/>
    </source>
</evidence>
<dbReference type="Gene3D" id="3.40.630.30">
    <property type="match status" value="1"/>
</dbReference>
<dbReference type="SUPFAM" id="SSF55729">
    <property type="entry name" value="Acyl-CoA N-acyltransferases (Nat)"/>
    <property type="match status" value="1"/>
</dbReference>
<gene>
    <name evidence="8" type="ORF">DKW60_00730</name>
</gene>
<dbReference type="InterPro" id="IPR000182">
    <property type="entry name" value="GNAT_dom"/>
</dbReference>
<keyword evidence="2" id="KW-0678">Repressor</keyword>
<dbReference type="EMBL" id="QGKM01000002">
    <property type="protein sequence ID" value="PWR00574.1"/>
    <property type="molecule type" value="Genomic_DNA"/>
</dbReference>
<dbReference type="PANTHER" id="PTHR36449">
    <property type="entry name" value="ACETYLTRANSFERASE-RELATED"/>
    <property type="match status" value="1"/>
</dbReference>
<keyword evidence="4 8" id="KW-0808">Transferase</keyword>
<dbReference type="PROSITE" id="PS51186">
    <property type="entry name" value="GNAT"/>
    <property type="match status" value="1"/>
</dbReference>
<dbReference type="InterPro" id="IPR016181">
    <property type="entry name" value="Acyl_CoA_acyltransferase"/>
</dbReference>
<evidence type="ECO:0000256" key="6">
    <source>
        <dbReference type="ARBA" id="ARBA00049880"/>
    </source>
</evidence>
<proteinExistence type="inferred from homology"/>
<comment type="catalytic activity">
    <reaction evidence="6">
        <text>glycyl-tRNA(Gly) + acetyl-CoA = N-acetylglycyl-tRNA(Gly) + CoA + H(+)</text>
        <dbReference type="Rhea" id="RHEA:81867"/>
        <dbReference type="Rhea" id="RHEA-COMP:9683"/>
        <dbReference type="Rhea" id="RHEA-COMP:19766"/>
        <dbReference type="ChEBI" id="CHEBI:15378"/>
        <dbReference type="ChEBI" id="CHEBI:57287"/>
        <dbReference type="ChEBI" id="CHEBI:57288"/>
        <dbReference type="ChEBI" id="CHEBI:78522"/>
        <dbReference type="ChEBI" id="CHEBI:232036"/>
    </reaction>
</comment>
<comment type="similarity">
    <text evidence="1">Belongs to the acetyltransferase family. GNAT subfamily.</text>
</comment>
<evidence type="ECO:0000256" key="2">
    <source>
        <dbReference type="ARBA" id="ARBA00022491"/>
    </source>
</evidence>
<evidence type="ECO:0000256" key="5">
    <source>
        <dbReference type="ARBA" id="ARBA00023315"/>
    </source>
</evidence>
<sequence>MKFSALDPKFHNRKGFDCGVEALNRYVKQIAGQDQKRNLSKVYVLAEGETIVGYYSLSAHSVSRENLPEDIKLGGYQDIPFLLLGRLAVDVKYQGQGFGDALIFHAFKTTQEAAERVGILGIIVDAKDESAASFYEGFGFVRLQGSSRRLVLNISALSTLLAEVNIQNK</sequence>